<dbReference type="InterPro" id="IPR001647">
    <property type="entry name" value="HTH_TetR"/>
</dbReference>
<comment type="function">
    <text evidence="6">Repressor involved in the biosynthesis of the osmoprotectant glycine betaine. It represses transcription of the choline transporter BetT and the genes of BetAB involved in the synthesis of glycine betaine.</text>
</comment>
<dbReference type="NCBIfam" id="TIGR03384">
    <property type="entry name" value="betaine_BetI"/>
    <property type="match status" value="1"/>
</dbReference>
<dbReference type="EMBL" id="JAABNR010000009">
    <property type="protein sequence ID" value="NBZ88055.1"/>
    <property type="molecule type" value="Genomic_DNA"/>
</dbReference>
<sequence>MPKVGMQPIRKEALVKATIAEIGRTGSLDVTVSQIAKRAGMSSALAHHYFGSKEELFLAAMRHVLTIYGAEVRGALHLAKTPLTRVEAVLRASFSAANFRREAIGAWLNFWVLAQSVPEARRLLAVYQRRLRSNLLAGLRPLCGERAEAVADGLGALIDGLYLREVLKSGAPDGAAAVAMALEYLAAELGKEGAPAPSHPPTPQESVAGAGAPSPKRMI</sequence>
<evidence type="ECO:0000256" key="3">
    <source>
        <dbReference type="ARBA" id="ARBA00023015"/>
    </source>
</evidence>
<proteinExistence type="inferred from homology"/>
<comment type="caution">
    <text evidence="11">The sequence shown here is derived from an EMBL/GenBank/DDBJ whole genome shotgun (WGS) entry which is preliminary data.</text>
</comment>
<accession>A0AAE5BSM9</accession>
<dbReference type="NCBIfam" id="NF001978">
    <property type="entry name" value="PRK00767.1"/>
    <property type="match status" value="1"/>
</dbReference>
<keyword evidence="3 7" id="KW-0805">Transcription regulation</keyword>
<feature type="region of interest" description="Disordered" evidence="9">
    <location>
        <begin position="191"/>
        <end position="219"/>
    </location>
</feature>
<dbReference type="InterPro" id="IPR050109">
    <property type="entry name" value="HTH-type_TetR-like_transc_reg"/>
</dbReference>
<evidence type="ECO:0000256" key="5">
    <source>
        <dbReference type="ARBA" id="ARBA00023163"/>
    </source>
</evidence>
<reference evidence="11" key="1">
    <citation type="submission" date="2020-01" db="EMBL/GenBank/DDBJ databases">
        <authorList>
            <person name="Chen W.-M."/>
        </authorList>
    </citation>
    <scope>NUCLEOTIDE SEQUENCE</scope>
    <source>
        <strain evidence="11">CYK-10</strain>
    </source>
</reference>
<evidence type="ECO:0000313" key="11">
    <source>
        <dbReference type="EMBL" id="NBZ88055.1"/>
    </source>
</evidence>
<dbReference type="GO" id="GO:0019285">
    <property type="term" value="P:glycine betaine biosynthetic process from choline"/>
    <property type="evidence" value="ECO:0007669"/>
    <property type="project" value="UniProtKB-UniRule"/>
</dbReference>
<keyword evidence="2 7" id="KW-0678">Repressor</keyword>
<evidence type="ECO:0000256" key="9">
    <source>
        <dbReference type="SAM" id="MobiDB-lite"/>
    </source>
</evidence>
<evidence type="ECO:0000256" key="6">
    <source>
        <dbReference type="ARBA" id="ARBA00024936"/>
    </source>
</evidence>
<dbReference type="GO" id="GO:0003700">
    <property type="term" value="F:DNA-binding transcription factor activity"/>
    <property type="evidence" value="ECO:0007669"/>
    <property type="project" value="UniProtKB-UniRule"/>
</dbReference>
<dbReference type="Gene3D" id="1.10.357.10">
    <property type="entry name" value="Tetracycline Repressor, domain 2"/>
    <property type="match status" value="1"/>
</dbReference>
<dbReference type="PANTHER" id="PTHR30055">
    <property type="entry name" value="HTH-TYPE TRANSCRIPTIONAL REGULATOR RUTR"/>
    <property type="match status" value="1"/>
</dbReference>
<evidence type="ECO:0000313" key="12">
    <source>
        <dbReference type="Proteomes" id="UP001193501"/>
    </source>
</evidence>
<dbReference type="GO" id="GO:0000976">
    <property type="term" value="F:transcription cis-regulatory region binding"/>
    <property type="evidence" value="ECO:0007669"/>
    <property type="project" value="TreeGrafter"/>
</dbReference>
<evidence type="ECO:0000256" key="4">
    <source>
        <dbReference type="ARBA" id="ARBA00023125"/>
    </source>
</evidence>
<evidence type="ECO:0000256" key="7">
    <source>
        <dbReference type="HAMAP-Rule" id="MF_00768"/>
    </source>
</evidence>
<comment type="pathway">
    <text evidence="1 7">Amine and polyamine biosynthesis; betaine biosynthesis via choline pathway [regulation].</text>
</comment>
<dbReference type="Pfam" id="PF13977">
    <property type="entry name" value="TetR_C_6"/>
    <property type="match status" value="1"/>
</dbReference>
<protein>
    <recommendedName>
        <fullName evidence="7">HTH-type transcriptional regulator BetI</fullName>
    </recommendedName>
</protein>
<dbReference type="HAMAP" id="MF_00768">
    <property type="entry name" value="HTH_type_BetI"/>
    <property type="match status" value="1"/>
</dbReference>
<dbReference type="GO" id="GO:0045892">
    <property type="term" value="P:negative regulation of DNA-templated transcription"/>
    <property type="evidence" value="ECO:0007669"/>
    <property type="project" value="UniProtKB-UniRule"/>
</dbReference>
<feature type="domain" description="HTH tetR-type" evidence="10">
    <location>
        <begin position="8"/>
        <end position="68"/>
    </location>
</feature>
<dbReference type="SUPFAM" id="SSF48498">
    <property type="entry name" value="Tetracyclin repressor-like, C-terminal domain"/>
    <property type="match status" value="1"/>
</dbReference>
<dbReference type="AlphaFoldDB" id="A0AAE5BSM9"/>
<dbReference type="InterPro" id="IPR017757">
    <property type="entry name" value="Tscrpt_rep_BetI"/>
</dbReference>
<organism evidence="11 12">
    <name type="scientific">Stagnihabitans tardus</name>
    <dbReference type="NCBI Taxonomy" id="2699202"/>
    <lineage>
        <taxon>Bacteria</taxon>
        <taxon>Pseudomonadati</taxon>
        <taxon>Pseudomonadota</taxon>
        <taxon>Alphaproteobacteria</taxon>
        <taxon>Rhodobacterales</taxon>
        <taxon>Paracoccaceae</taxon>
        <taxon>Stagnihabitans</taxon>
    </lineage>
</organism>
<dbReference type="SUPFAM" id="SSF46689">
    <property type="entry name" value="Homeodomain-like"/>
    <property type="match status" value="1"/>
</dbReference>
<evidence type="ECO:0000256" key="1">
    <source>
        <dbReference type="ARBA" id="ARBA00004719"/>
    </source>
</evidence>
<dbReference type="InterPro" id="IPR009057">
    <property type="entry name" value="Homeodomain-like_sf"/>
</dbReference>
<gene>
    <name evidence="7 11" type="primary">betI</name>
    <name evidence="11" type="ORF">GV832_10745</name>
</gene>
<dbReference type="Pfam" id="PF00440">
    <property type="entry name" value="TetR_N"/>
    <property type="match status" value="1"/>
</dbReference>
<feature type="DNA-binding region" description="H-T-H motif" evidence="7 8">
    <location>
        <begin position="31"/>
        <end position="50"/>
    </location>
</feature>
<comment type="function">
    <text evidence="7">Repressor involved in choline regulation of the bet genes.</text>
</comment>
<evidence type="ECO:0000256" key="8">
    <source>
        <dbReference type="PROSITE-ProRule" id="PRU00335"/>
    </source>
</evidence>
<evidence type="ECO:0000256" key="2">
    <source>
        <dbReference type="ARBA" id="ARBA00022491"/>
    </source>
</evidence>
<keyword evidence="12" id="KW-1185">Reference proteome</keyword>
<name>A0AAE5BSM9_9RHOB</name>
<dbReference type="PANTHER" id="PTHR30055:SF234">
    <property type="entry name" value="HTH-TYPE TRANSCRIPTIONAL REGULATOR BETI"/>
    <property type="match status" value="1"/>
</dbReference>
<dbReference type="Proteomes" id="UP001193501">
    <property type="component" value="Unassembled WGS sequence"/>
</dbReference>
<evidence type="ECO:0000259" key="10">
    <source>
        <dbReference type="PROSITE" id="PS50977"/>
    </source>
</evidence>
<keyword evidence="4 7" id="KW-0238">DNA-binding</keyword>
<keyword evidence="5 7" id="KW-0804">Transcription</keyword>
<dbReference type="InterPro" id="IPR039538">
    <property type="entry name" value="BetI_C"/>
</dbReference>
<dbReference type="PROSITE" id="PS50977">
    <property type="entry name" value="HTH_TETR_2"/>
    <property type="match status" value="1"/>
</dbReference>
<dbReference type="InterPro" id="IPR036271">
    <property type="entry name" value="Tet_transcr_reg_TetR-rel_C_sf"/>
</dbReference>